<keyword evidence="7" id="KW-1185">Reference proteome</keyword>
<dbReference type="InterPro" id="IPR047057">
    <property type="entry name" value="MerR_fam"/>
</dbReference>
<evidence type="ECO:0000313" key="7">
    <source>
        <dbReference type="Proteomes" id="UP001500320"/>
    </source>
</evidence>
<sequence length="217" mass="23509">MRMAELSRETGVSVPMIKFYLREGLLPGGERTSPNQARYGAAHVRRIKLLRAMAEYGGLSLADIRALLARLDEPGGGLHERLGAAQRTVMPHREPGEGERWEAAARRAQELIARHGWRQHPDSPAMRAVTGVLASLDELGYEEMLTRLDAYAEAAGRIAQADVEAVASAPEVERMVEIVVACTPLGDTLVAALRRIAQSSISGRLFGEEGGKGEEGC</sequence>
<feature type="domain" description="HTH merR-type" evidence="5">
    <location>
        <begin position="1"/>
        <end position="70"/>
    </location>
</feature>
<organism evidence="6 7">
    <name type="scientific">Planomonospora alba</name>
    <dbReference type="NCBI Taxonomy" id="161354"/>
    <lineage>
        <taxon>Bacteria</taxon>
        <taxon>Bacillati</taxon>
        <taxon>Actinomycetota</taxon>
        <taxon>Actinomycetes</taxon>
        <taxon>Streptosporangiales</taxon>
        <taxon>Streptosporangiaceae</taxon>
        <taxon>Planomonospora</taxon>
    </lineage>
</organism>
<keyword evidence="1" id="KW-0678">Repressor</keyword>
<dbReference type="Pfam" id="PF13411">
    <property type="entry name" value="MerR_1"/>
    <property type="match status" value="1"/>
</dbReference>
<dbReference type="Gene3D" id="1.10.1660.10">
    <property type="match status" value="1"/>
</dbReference>
<dbReference type="EMBL" id="BAAAUT010000048">
    <property type="protein sequence ID" value="GAA3154371.1"/>
    <property type="molecule type" value="Genomic_DNA"/>
</dbReference>
<dbReference type="InterPro" id="IPR009061">
    <property type="entry name" value="DNA-bd_dom_put_sf"/>
</dbReference>
<dbReference type="PANTHER" id="PTHR30204">
    <property type="entry name" value="REDOX-CYCLING DRUG-SENSING TRANSCRIPTIONAL ACTIVATOR SOXR"/>
    <property type="match status" value="1"/>
</dbReference>
<dbReference type="PRINTS" id="PR00040">
    <property type="entry name" value="HTHMERR"/>
</dbReference>
<dbReference type="SUPFAM" id="SSF46955">
    <property type="entry name" value="Putative DNA-binding domain"/>
    <property type="match status" value="1"/>
</dbReference>
<keyword evidence="3" id="KW-0238">DNA-binding</keyword>
<comment type="caution">
    <text evidence="6">The sequence shown here is derived from an EMBL/GenBank/DDBJ whole genome shotgun (WGS) entry which is preliminary data.</text>
</comment>
<keyword evidence="2" id="KW-0805">Transcription regulation</keyword>
<protein>
    <submittedName>
        <fullName evidence="6">MerR family transcriptional regulator</fullName>
    </submittedName>
</protein>
<dbReference type="CDD" id="cd04780">
    <property type="entry name" value="HTH_MerR-like_sg5"/>
    <property type="match status" value="1"/>
</dbReference>
<accession>A0ABP6NNP5</accession>
<proteinExistence type="predicted"/>
<evidence type="ECO:0000256" key="2">
    <source>
        <dbReference type="ARBA" id="ARBA00023015"/>
    </source>
</evidence>
<dbReference type="PROSITE" id="PS50937">
    <property type="entry name" value="HTH_MERR_2"/>
    <property type="match status" value="1"/>
</dbReference>
<dbReference type="SMART" id="SM00422">
    <property type="entry name" value="HTH_MERR"/>
    <property type="match status" value="1"/>
</dbReference>
<reference evidence="7" key="1">
    <citation type="journal article" date="2019" name="Int. J. Syst. Evol. Microbiol.">
        <title>The Global Catalogue of Microorganisms (GCM) 10K type strain sequencing project: providing services to taxonomists for standard genome sequencing and annotation.</title>
        <authorList>
            <consortium name="The Broad Institute Genomics Platform"/>
            <consortium name="The Broad Institute Genome Sequencing Center for Infectious Disease"/>
            <person name="Wu L."/>
            <person name="Ma J."/>
        </authorList>
    </citation>
    <scope>NUCLEOTIDE SEQUENCE [LARGE SCALE GENOMIC DNA]</scope>
    <source>
        <strain evidence="7">JCM 9373</strain>
    </source>
</reference>
<evidence type="ECO:0000256" key="1">
    <source>
        <dbReference type="ARBA" id="ARBA00022491"/>
    </source>
</evidence>
<dbReference type="InterPro" id="IPR000551">
    <property type="entry name" value="MerR-type_HTH_dom"/>
</dbReference>
<evidence type="ECO:0000313" key="6">
    <source>
        <dbReference type="EMBL" id="GAA3154371.1"/>
    </source>
</evidence>
<gene>
    <name evidence="6" type="ORF">GCM10010466_51670</name>
</gene>
<dbReference type="PANTHER" id="PTHR30204:SF69">
    <property type="entry name" value="MERR-FAMILY TRANSCRIPTIONAL REGULATOR"/>
    <property type="match status" value="1"/>
</dbReference>
<keyword evidence="4" id="KW-0804">Transcription</keyword>
<evidence type="ECO:0000259" key="5">
    <source>
        <dbReference type="PROSITE" id="PS50937"/>
    </source>
</evidence>
<evidence type="ECO:0000256" key="4">
    <source>
        <dbReference type="ARBA" id="ARBA00023163"/>
    </source>
</evidence>
<dbReference type="Proteomes" id="UP001500320">
    <property type="component" value="Unassembled WGS sequence"/>
</dbReference>
<evidence type="ECO:0000256" key="3">
    <source>
        <dbReference type="ARBA" id="ARBA00023125"/>
    </source>
</evidence>
<name>A0ABP6NNP5_9ACTN</name>